<dbReference type="PANTHER" id="PTHR43425">
    <property type="entry name" value="OXYGEN-INSENSITIVE NADPH NITROREDUCTASE"/>
    <property type="match status" value="1"/>
</dbReference>
<dbReference type="Proteomes" id="UP001139179">
    <property type="component" value="Unassembled WGS sequence"/>
</dbReference>
<dbReference type="RefSeq" id="WP_251225152.1">
    <property type="nucleotide sequence ID" value="NZ_JAMBOL010000040.1"/>
</dbReference>
<accession>A0A9X2DVW3</accession>
<dbReference type="InterPro" id="IPR016446">
    <property type="entry name" value="Flavin_OxRdtase_Frp"/>
</dbReference>
<reference evidence="7" key="1">
    <citation type="submission" date="2022-05" db="EMBL/GenBank/DDBJ databases">
        <title>Comparative Genomics of Spacecraft Associated Microbes.</title>
        <authorList>
            <person name="Tran M.T."/>
            <person name="Wright A."/>
            <person name="Seuylemezian A."/>
            <person name="Eisen J."/>
            <person name="Coil D."/>
        </authorList>
    </citation>
    <scope>NUCLEOTIDE SEQUENCE</scope>
    <source>
        <strain evidence="7">214.1.1</strain>
    </source>
</reference>
<evidence type="ECO:0000256" key="3">
    <source>
        <dbReference type="ARBA" id="ARBA00022643"/>
    </source>
</evidence>
<dbReference type="CDD" id="cd02146">
    <property type="entry name" value="NfsA-like"/>
    <property type="match status" value="1"/>
</dbReference>
<evidence type="ECO:0000313" key="7">
    <source>
        <dbReference type="EMBL" id="MCM3716502.1"/>
    </source>
</evidence>
<dbReference type="Pfam" id="PF00881">
    <property type="entry name" value="Nitroreductase"/>
    <property type="match status" value="1"/>
</dbReference>
<keyword evidence="3 5" id="KW-0288">FMN</keyword>
<sequence>MKNAQHDEMIHLLRNHRSIREFQQKRIPPDLINTVLTAGQAASSSSHGQSYTIINVTDDEKKRLLADYAGKQTHIRDCSNFLVFCADLYRLEQIASLNGVNLKEVIESTEMLLISTIDAALAAQNVAIAAESLQLGIVYIGGIRNNPEQVSELLELPYRVYPVFGMCVGYPQPDKVPDSKPRLPLAVVCHENSYSPFEDVYPEIQEYDEEMRDYYANRSHGSRTATWSGAMLDKRKVPRRMFMKHFLNQRGFSLR</sequence>
<organism evidence="7 8">
    <name type="scientific">Halalkalibacter oceani</name>
    <dbReference type="NCBI Taxonomy" id="1653776"/>
    <lineage>
        <taxon>Bacteria</taxon>
        <taxon>Bacillati</taxon>
        <taxon>Bacillota</taxon>
        <taxon>Bacilli</taxon>
        <taxon>Bacillales</taxon>
        <taxon>Bacillaceae</taxon>
        <taxon>Halalkalibacter</taxon>
    </lineage>
</organism>
<evidence type="ECO:0000256" key="2">
    <source>
        <dbReference type="ARBA" id="ARBA00022630"/>
    </source>
</evidence>
<name>A0A9X2DVW3_9BACI</name>
<dbReference type="AlphaFoldDB" id="A0A9X2DVW3"/>
<keyword evidence="8" id="KW-1185">Reference proteome</keyword>
<keyword evidence="5" id="KW-0521">NADP</keyword>
<dbReference type="PANTHER" id="PTHR43425:SF3">
    <property type="entry name" value="NADPH-DEPENDENT OXIDOREDUCTASE"/>
    <property type="match status" value="1"/>
</dbReference>
<gene>
    <name evidence="7" type="primary">nfsA</name>
    <name evidence="7" type="ORF">M3202_20865</name>
</gene>
<feature type="domain" description="Nitroreductase" evidence="6">
    <location>
        <begin position="13"/>
        <end position="170"/>
    </location>
</feature>
<proteinExistence type="inferred from homology"/>
<evidence type="ECO:0000256" key="1">
    <source>
        <dbReference type="ARBA" id="ARBA00008366"/>
    </source>
</evidence>
<evidence type="ECO:0000256" key="5">
    <source>
        <dbReference type="PIRNR" id="PIRNR005426"/>
    </source>
</evidence>
<dbReference type="NCBIfam" id="NF008033">
    <property type="entry name" value="PRK10765.1"/>
    <property type="match status" value="1"/>
</dbReference>
<protein>
    <submittedName>
        <fullName evidence="7">Oxygen-insensitive NADPH nitroreductase</fullName>
    </submittedName>
</protein>
<dbReference type="InterPro" id="IPR000415">
    <property type="entry name" value="Nitroreductase-like"/>
</dbReference>
<dbReference type="SUPFAM" id="SSF55469">
    <property type="entry name" value="FMN-dependent nitroreductase-like"/>
    <property type="match status" value="1"/>
</dbReference>
<evidence type="ECO:0000256" key="4">
    <source>
        <dbReference type="ARBA" id="ARBA00023002"/>
    </source>
</evidence>
<evidence type="ECO:0000313" key="8">
    <source>
        <dbReference type="Proteomes" id="UP001139179"/>
    </source>
</evidence>
<evidence type="ECO:0000259" key="6">
    <source>
        <dbReference type="Pfam" id="PF00881"/>
    </source>
</evidence>
<keyword evidence="2 5" id="KW-0285">Flavoprotein</keyword>
<dbReference type="GO" id="GO:0016491">
    <property type="term" value="F:oxidoreductase activity"/>
    <property type="evidence" value="ECO:0007669"/>
    <property type="project" value="UniProtKB-UniRule"/>
</dbReference>
<dbReference type="Gene3D" id="3.40.109.10">
    <property type="entry name" value="NADH Oxidase"/>
    <property type="match status" value="1"/>
</dbReference>
<dbReference type="InterPro" id="IPR029479">
    <property type="entry name" value="Nitroreductase"/>
</dbReference>
<comment type="similarity">
    <text evidence="1 5">Belongs to the flavin oxidoreductase frp family.</text>
</comment>
<comment type="caution">
    <text evidence="7">The sequence shown here is derived from an EMBL/GenBank/DDBJ whole genome shotgun (WGS) entry which is preliminary data.</text>
</comment>
<dbReference type="PIRSF" id="PIRSF005426">
    <property type="entry name" value="Frp"/>
    <property type="match status" value="1"/>
</dbReference>
<keyword evidence="4 5" id="KW-0560">Oxidoreductase</keyword>
<dbReference type="EMBL" id="JAMBOL010000040">
    <property type="protein sequence ID" value="MCM3716502.1"/>
    <property type="molecule type" value="Genomic_DNA"/>
</dbReference>